<gene>
    <name evidence="2" type="ORF">S01H4_56106</name>
</gene>
<dbReference type="AlphaFoldDB" id="X1E2C5"/>
<dbReference type="InterPro" id="IPR041679">
    <property type="entry name" value="DNA2/NAM7-like_C"/>
</dbReference>
<dbReference type="InterPro" id="IPR027417">
    <property type="entry name" value="P-loop_NTPase"/>
</dbReference>
<comment type="caution">
    <text evidence="2">The sequence shown here is derived from an EMBL/GenBank/DDBJ whole genome shotgun (WGS) entry which is preliminary data.</text>
</comment>
<reference evidence="2" key="1">
    <citation type="journal article" date="2014" name="Front. Microbiol.">
        <title>High frequency of phylogenetically diverse reductive dehalogenase-homologous genes in deep subseafloor sedimentary metagenomes.</title>
        <authorList>
            <person name="Kawai M."/>
            <person name="Futagami T."/>
            <person name="Toyoda A."/>
            <person name="Takaki Y."/>
            <person name="Nishi S."/>
            <person name="Hori S."/>
            <person name="Arai W."/>
            <person name="Tsubouchi T."/>
            <person name="Morono Y."/>
            <person name="Uchiyama I."/>
            <person name="Ito T."/>
            <person name="Fujiyama A."/>
            <person name="Inagaki F."/>
            <person name="Takami H."/>
        </authorList>
    </citation>
    <scope>NUCLEOTIDE SEQUENCE</scope>
    <source>
        <strain evidence="2">Expedition CK06-06</strain>
    </source>
</reference>
<feature type="non-terminal residue" evidence="2">
    <location>
        <position position="244"/>
    </location>
</feature>
<dbReference type="EMBL" id="BART01032474">
    <property type="protein sequence ID" value="GAH11324.1"/>
    <property type="molecule type" value="Genomic_DNA"/>
</dbReference>
<evidence type="ECO:0000259" key="1">
    <source>
        <dbReference type="Pfam" id="PF13087"/>
    </source>
</evidence>
<protein>
    <recommendedName>
        <fullName evidence="1">DNA2/NAM7 helicase-like C-terminal domain-containing protein</fullName>
    </recommendedName>
</protein>
<organism evidence="2">
    <name type="scientific">marine sediment metagenome</name>
    <dbReference type="NCBI Taxonomy" id="412755"/>
    <lineage>
        <taxon>unclassified sequences</taxon>
        <taxon>metagenomes</taxon>
        <taxon>ecological metagenomes</taxon>
    </lineage>
</organism>
<sequence>AHKNTFVLKAPKGAIASKTPISDKNKVAKLELDDKSNYDLLTKIVIVGDYNQLPPVQHINPPKNLESVLESLFSYYVKSHAIPNYQLKVNYRSNQVIVDYTSLLGIYKDLKASGENASRVLTGDLDLIDNRWVREILDPKKIVSSIIHDKKYEVGVSLIEAEIVAKITLGYFDMCNPKTEKEETLFWTEKLGVVAPHNAQGRLIIRRLFDELTNLKKRRSCLKNPDLMRQLRNTVYSVEKFQGS</sequence>
<name>X1E2C5_9ZZZZ</name>
<dbReference type="SUPFAM" id="SSF52540">
    <property type="entry name" value="P-loop containing nucleoside triphosphate hydrolases"/>
    <property type="match status" value="1"/>
</dbReference>
<accession>X1E2C5</accession>
<evidence type="ECO:0000313" key="2">
    <source>
        <dbReference type="EMBL" id="GAH11324.1"/>
    </source>
</evidence>
<feature type="non-terminal residue" evidence="2">
    <location>
        <position position="1"/>
    </location>
</feature>
<feature type="domain" description="DNA2/NAM7 helicase-like C-terminal" evidence="1">
    <location>
        <begin position="70"/>
        <end position="244"/>
    </location>
</feature>
<proteinExistence type="predicted"/>
<dbReference type="Pfam" id="PF13087">
    <property type="entry name" value="AAA_12"/>
    <property type="match status" value="1"/>
</dbReference>